<dbReference type="InterPro" id="IPR034768">
    <property type="entry name" value="4FE4S_WBL"/>
</dbReference>
<dbReference type="Pfam" id="PF02467">
    <property type="entry name" value="Whib"/>
    <property type="match status" value="1"/>
</dbReference>
<sequence>MTAPKPDPFAGAPCRSPEHTAWIREHRASQWDYYIDGETKDQSIARRRRSVGICFSCPARQACREKQEQLDASGIWGGRVFPDKPEHLAEQSGDIYGEERAA</sequence>
<evidence type="ECO:0000256" key="1">
    <source>
        <dbReference type="SAM" id="MobiDB-lite"/>
    </source>
</evidence>
<evidence type="ECO:0000313" key="4">
    <source>
        <dbReference type="Proteomes" id="UP001595767"/>
    </source>
</evidence>
<dbReference type="EMBL" id="JBHSBA010000016">
    <property type="protein sequence ID" value="MFC4128870.1"/>
    <property type="molecule type" value="Genomic_DNA"/>
</dbReference>
<evidence type="ECO:0000259" key="2">
    <source>
        <dbReference type="PROSITE" id="PS51674"/>
    </source>
</evidence>
<gene>
    <name evidence="3" type="ORF">ACFOW8_28445</name>
</gene>
<dbReference type="PROSITE" id="PS51674">
    <property type="entry name" value="4FE4S_WBL"/>
    <property type="match status" value="1"/>
</dbReference>
<proteinExistence type="predicted"/>
<reference evidence="4" key="1">
    <citation type="journal article" date="2019" name="Int. J. Syst. Evol. Microbiol.">
        <title>The Global Catalogue of Microorganisms (GCM) 10K type strain sequencing project: providing services to taxonomists for standard genome sequencing and annotation.</title>
        <authorList>
            <consortium name="The Broad Institute Genomics Platform"/>
            <consortium name="The Broad Institute Genome Sequencing Center for Infectious Disease"/>
            <person name="Wu L."/>
            <person name="Ma J."/>
        </authorList>
    </citation>
    <scope>NUCLEOTIDE SEQUENCE [LARGE SCALE GENOMIC DNA]</scope>
    <source>
        <strain evidence="4">CGMCC 4.7204</strain>
    </source>
</reference>
<organism evidence="3 4">
    <name type="scientific">Nocardia rhizosphaerae</name>
    <dbReference type="NCBI Taxonomy" id="1691571"/>
    <lineage>
        <taxon>Bacteria</taxon>
        <taxon>Bacillati</taxon>
        <taxon>Actinomycetota</taxon>
        <taxon>Actinomycetes</taxon>
        <taxon>Mycobacteriales</taxon>
        <taxon>Nocardiaceae</taxon>
        <taxon>Nocardia</taxon>
    </lineage>
</organism>
<keyword evidence="4" id="KW-1185">Reference proteome</keyword>
<dbReference type="RefSeq" id="WP_378554742.1">
    <property type="nucleotide sequence ID" value="NZ_JBHSBA010000016.1"/>
</dbReference>
<evidence type="ECO:0000313" key="3">
    <source>
        <dbReference type="EMBL" id="MFC4128870.1"/>
    </source>
</evidence>
<name>A0ABV8LF55_9NOCA</name>
<feature type="region of interest" description="Disordered" evidence="1">
    <location>
        <begin position="76"/>
        <end position="102"/>
    </location>
</feature>
<protein>
    <submittedName>
        <fullName evidence="3">WhiB family transcriptional regulator</fullName>
    </submittedName>
</protein>
<comment type="caution">
    <text evidence="3">The sequence shown here is derived from an EMBL/GenBank/DDBJ whole genome shotgun (WGS) entry which is preliminary data.</text>
</comment>
<dbReference type="Proteomes" id="UP001595767">
    <property type="component" value="Unassembled WGS sequence"/>
</dbReference>
<feature type="domain" description="4Fe-4S Wbl-type" evidence="2">
    <location>
        <begin position="13"/>
        <end position="86"/>
    </location>
</feature>
<accession>A0ABV8LF55</accession>